<dbReference type="EMBL" id="JALJOT010000002">
    <property type="protein sequence ID" value="KAK9917219.1"/>
    <property type="molecule type" value="Genomic_DNA"/>
</dbReference>
<sequence length="96" mass="10804">MADTPRRRSLCSSPDASSTWSYRIRSTLKTRWLSRMNPSTISGASKKKRDRLVQEKLKLQGELGSIVQAQLTSPAGQIFAPPRETVRDVLQHPARN</sequence>
<gene>
    <name evidence="1" type="ORF">WJX75_001962</name>
</gene>
<proteinExistence type="predicted"/>
<evidence type="ECO:0000313" key="1">
    <source>
        <dbReference type="EMBL" id="KAK9917219.1"/>
    </source>
</evidence>
<dbReference type="Proteomes" id="UP001491310">
    <property type="component" value="Unassembled WGS sequence"/>
</dbReference>
<reference evidence="1 2" key="1">
    <citation type="journal article" date="2024" name="Nat. Commun.">
        <title>Phylogenomics reveals the evolutionary origins of lichenization in chlorophyte algae.</title>
        <authorList>
            <person name="Puginier C."/>
            <person name="Libourel C."/>
            <person name="Otte J."/>
            <person name="Skaloud P."/>
            <person name="Haon M."/>
            <person name="Grisel S."/>
            <person name="Petersen M."/>
            <person name="Berrin J.G."/>
            <person name="Delaux P.M."/>
            <person name="Dal Grande F."/>
            <person name="Keller J."/>
        </authorList>
    </citation>
    <scope>NUCLEOTIDE SEQUENCE [LARGE SCALE GENOMIC DNA]</scope>
    <source>
        <strain evidence="1 2">SAG 216-7</strain>
    </source>
</reference>
<comment type="caution">
    <text evidence="1">The sequence shown here is derived from an EMBL/GenBank/DDBJ whole genome shotgun (WGS) entry which is preliminary data.</text>
</comment>
<name>A0ABR2YZY7_9CHLO</name>
<accession>A0ABR2YZY7</accession>
<keyword evidence="2" id="KW-1185">Reference proteome</keyword>
<protein>
    <submittedName>
        <fullName evidence="1">Uncharacterized protein</fullName>
    </submittedName>
</protein>
<evidence type="ECO:0000313" key="2">
    <source>
        <dbReference type="Proteomes" id="UP001491310"/>
    </source>
</evidence>
<organism evidence="1 2">
    <name type="scientific">Coccomyxa subellipsoidea</name>
    <dbReference type="NCBI Taxonomy" id="248742"/>
    <lineage>
        <taxon>Eukaryota</taxon>
        <taxon>Viridiplantae</taxon>
        <taxon>Chlorophyta</taxon>
        <taxon>core chlorophytes</taxon>
        <taxon>Trebouxiophyceae</taxon>
        <taxon>Trebouxiophyceae incertae sedis</taxon>
        <taxon>Coccomyxaceae</taxon>
        <taxon>Coccomyxa</taxon>
    </lineage>
</organism>